<gene>
    <name evidence="3" type="ORF">F4827_002148</name>
</gene>
<sequence>MKRTHVIVAAVAVQIALMPVAPLVPLAEAAVYSNGTASATFNVTLTLQANCAISANPLAFGTNGVLGTAINQQTTLSVTCTNTTPYNVGLDGGNVTGSSVTSRLMAGTATGNTTTTVGFQLYQDAGRTTIWGNTQGTNTVAGTGSGSAQTLTVYGQVPVQTTPKPDTYQTTVTATVYF</sequence>
<protein>
    <submittedName>
        <fullName evidence="3">Spore coat protein U-like protein</fullName>
    </submittedName>
</protein>
<reference evidence="3 4" key="1">
    <citation type="submission" date="2020-08" db="EMBL/GenBank/DDBJ databases">
        <title>Above-ground endophytic microbial communities from plants in different locations in the United States.</title>
        <authorList>
            <person name="Frank C."/>
        </authorList>
    </citation>
    <scope>NUCLEOTIDE SEQUENCE [LARGE SCALE GENOMIC DNA]</scope>
    <source>
        <strain evidence="3 4">WP4_2_2</strain>
    </source>
</reference>
<evidence type="ECO:0000313" key="3">
    <source>
        <dbReference type="EMBL" id="MBB6102299.1"/>
    </source>
</evidence>
<evidence type="ECO:0000259" key="2">
    <source>
        <dbReference type="Pfam" id="PF05229"/>
    </source>
</evidence>
<keyword evidence="1" id="KW-0732">Signal</keyword>
<evidence type="ECO:0000313" key="4">
    <source>
        <dbReference type="Proteomes" id="UP000571554"/>
    </source>
</evidence>
<dbReference type="AlphaFoldDB" id="A0A7W9WS96"/>
<dbReference type="InterPro" id="IPR053167">
    <property type="entry name" value="Spore_coat_component"/>
</dbReference>
<dbReference type="EMBL" id="JACHBW010000005">
    <property type="protein sequence ID" value="MBB6102299.1"/>
    <property type="molecule type" value="Genomic_DNA"/>
</dbReference>
<accession>A0A7W9WS96</accession>
<dbReference type="PANTHER" id="PTHR37089:SF4">
    <property type="entry name" value="EXPORTED PROTEIN"/>
    <property type="match status" value="1"/>
</dbReference>
<name>A0A7W9WS96_9BURK</name>
<dbReference type="SMART" id="SM00972">
    <property type="entry name" value="SCPU"/>
    <property type="match status" value="1"/>
</dbReference>
<proteinExistence type="predicted"/>
<keyword evidence="3" id="KW-0946">Virion</keyword>
<dbReference type="PANTHER" id="PTHR37089">
    <property type="entry name" value="PROTEIN U-RELATED"/>
    <property type="match status" value="1"/>
</dbReference>
<organism evidence="3 4">
    <name type="scientific">Paraburkholderia bannensis</name>
    <dbReference type="NCBI Taxonomy" id="765414"/>
    <lineage>
        <taxon>Bacteria</taxon>
        <taxon>Pseudomonadati</taxon>
        <taxon>Pseudomonadota</taxon>
        <taxon>Betaproteobacteria</taxon>
        <taxon>Burkholderiales</taxon>
        <taxon>Burkholderiaceae</taxon>
        <taxon>Paraburkholderia</taxon>
    </lineage>
</organism>
<dbReference type="InterPro" id="IPR007893">
    <property type="entry name" value="Spore_coat_U/FanG"/>
</dbReference>
<keyword evidence="4" id="KW-1185">Reference proteome</keyword>
<feature type="domain" description="Spore coat protein U/FanG" evidence="2">
    <location>
        <begin position="38"/>
        <end position="175"/>
    </location>
</feature>
<evidence type="ECO:0000256" key="1">
    <source>
        <dbReference type="SAM" id="SignalP"/>
    </source>
</evidence>
<dbReference type="Proteomes" id="UP000571554">
    <property type="component" value="Unassembled WGS sequence"/>
</dbReference>
<dbReference type="Pfam" id="PF05229">
    <property type="entry name" value="SCPU"/>
    <property type="match status" value="1"/>
</dbReference>
<comment type="caution">
    <text evidence="3">The sequence shown here is derived from an EMBL/GenBank/DDBJ whole genome shotgun (WGS) entry which is preliminary data.</text>
</comment>
<feature type="signal peptide" evidence="1">
    <location>
        <begin position="1"/>
        <end position="29"/>
    </location>
</feature>
<feature type="chain" id="PRO_5031171939" evidence="1">
    <location>
        <begin position="30"/>
        <end position="178"/>
    </location>
</feature>
<keyword evidence="3" id="KW-0167">Capsid protein</keyword>